<organism evidence="1">
    <name type="scientific">viral metagenome</name>
    <dbReference type="NCBI Taxonomy" id="1070528"/>
    <lineage>
        <taxon>unclassified sequences</taxon>
        <taxon>metagenomes</taxon>
        <taxon>organismal metagenomes</taxon>
    </lineage>
</organism>
<protein>
    <recommendedName>
        <fullName evidence="2">Antitoxin</fullName>
    </recommendedName>
</protein>
<reference evidence="1" key="1">
    <citation type="submission" date="2020-03" db="EMBL/GenBank/DDBJ databases">
        <title>The deep terrestrial virosphere.</title>
        <authorList>
            <person name="Holmfeldt K."/>
            <person name="Nilsson E."/>
            <person name="Simone D."/>
            <person name="Lopez-Fernandez M."/>
            <person name="Wu X."/>
            <person name="de Brujin I."/>
            <person name="Lundin D."/>
            <person name="Andersson A."/>
            <person name="Bertilsson S."/>
            <person name="Dopson M."/>
        </authorList>
    </citation>
    <scope>NUCLEOTIDE SEQUENCE</scope>
    <source>
        <strain evidence="1">MM171B01125</strain>
    </source>
</reference>
<dbReference type="InterPro" id="IPR038296">
    <property type="entry name" value="ParD_sf"/>
</dbReference>
<dbReference type="AlphaFoldDB" id="A0A6M3MC32"/>
<dbReference type="GO" id="GO:0006355">
    <property type="term" value="P:regulation of DNA-templated transcription"/>
    <property type="evidence" value="ECO:0007669"/>
    <property type="project" value="InterPro"/>
</dbReference>
<sequence length="64" mass="7663">MEMEFVLRHIPDDMHRAWKSTAALKGVTMREYCLVALRMRIQQDMTKMQEVKDNVPRRDPQKSD</sequence>
<evidence type="ECO:0000313" key="1">
    <source>
        <dbReference type="EMBL" id="QJB02639.1"/>
    </source>
</evidence>
<dbReference type="EMBL" id="MT143798">
    <property type="protein sequence ID" value="QJB02639.1"/>
    <property type="molecule type" value="Genomic_DNA"/>
</dbReference>
<dbReference type="Gene3D" id="6.10.180.10">
    <property type="entry name" value="Antitoxin ParD"/>
    <property type="match status" value="1"/>
</dbReference>
<accession>A0A6M3MC32</accession>
<dbReference type="InterPro" id="IPR010985">
    <property type="entry name" value="Ribbon_hlx_hlx"/>
</dbReference>
<gene>
    <name evidence="1" type="ORF">MM171B01125_0003</name>
</gene>
<evidence type="ECO:0008006" key="2">
    <source>
        <dbReference type="Google" id="ProtNLM"/>
    </source>
</evidence>
<name>A0A6M3MC32_9ZZZZ</name>
<proteinExistence type="predicted"/>
<dbReference type="SUPFAM" id="SSF47598">
    <property type="entry name" value="Ribbon-helix-helix"/>
    <property type="match status" value="1"/>
</dbReference>